<evidence type="ECO:0000256" key="6">
    <source>
        <dbReference type="ARBA" id="ARBA00022538"/>
    </source>
</evidence>
<evidence type="ECO:0000256" key="11">
    <source>
        <dbReference type="ARBA" id="ARBA00023136"/>
    </source>
</evidence>
<feature type="transmembrane region" description="Helical" evidence="12">
    <location>
        <begin position="6"/>
        <end position="26"/>
    </location>
</feature>
<gene>
    <name evidence="14" type="ORF">SAMN05421783_12557</name>
</gene>
<dbReference type="NCBIfam" id="NF003715">
    <property type="entry name" value="PRK05326.1-2"/>
    <property type="match status" value="1"/>
</dbReference>
<reference evidence="15" key="1">
    <citation type="submission" date="2016-10" db="EMBL/GenBank/DDBJ databases">
        <authorList>
            <person name="Varghese N."/>
            <person name="Submissions S."/>
        </authorList>
    </citation>
    <scope>NUCLEOTIDE SEQUENCE [LARGE SCALE GENOMIC DNA]</scope>
    <source>
        <strain evidence="15">DSM 217</strain>
    </source>
</reference>
<dbReference type="InterPro" id="IPR005170">
    <property type="entry name" value="Transptr-assoc_dom"/>
</dbReference>
<dbReference type="PANTHER" id="PTHR32507">
    <property type="entry name" value="NA(+)/H(+) ANTIPORTER 1"/>
    <property type="match status" value="1"/>
</dbReference>
<dbReference type="Pfam" id="PF03471">
    <property type="entry name" value="CorC_HlyC"/>
    <property type="match status" value="1"/>
</dbReference>
<evidence type="ECO:0000256" key="10">
    <source>
        <dbReference type="ARBA" id="ARBA00023065"/>
    </source>
</evidence>
<dbReference type="GO" id="GO:0006813">
    <property type="term" value="P:potassium ion transport"/>
    <property type="evidence" value="ECO:0007669"/>
    <property type="project" value="UniProtKB-KW"/>
</dbReference>
<evidence type="ECO:0000256" key="9">
    <source>
        <dbReference type="ARBA" id="ARBA00022989"/>
    </source>
</evidence>
<keyword evidence="15" id="KW-1185">Reference proteome</keyword>
<dbReference type="AlphaFoldDB" id="A0A1H3BLE5"/>
<dbReference type="EMBL" id="FNNZ01000025">
    <property type="protein sequence ID" value="SDX42717.1"/>
    <property type="molecule type" value="Genomic_DNA"/>
</dbReference>
<feature type="transmembrane region" description="Helical" evidence="12">
    <location>
        <begin position="334"/>
        <end position="356"/>
    </location>
</feature>
<keyword evidence="10" id="KW-0406">Ion transport</keyword>
<dbReference type="PROSITE" id="PS51202">
    <property type="entry name" value="RCK_C"/>
    <property type="match status" value="1"/>
</dbReference>
<dbReference type="InterPro" id="IPR006153">
    <property type="entry name" value="Cation/H_exchanger_TM"/>
</dbReference>
<dbReference type="RefSeq" id="WP_093036675.1">
    <property type="nucleotide sequence ID" value="NZ_FNNZ01000025.1"/>
</dbReference>
<keyword evidence="6" id="KW-0633">Potassium transport</keyword>
<dbReference type="GO" id="GO:0008324">
    <property type="term" value="F:monoatomic cation transmembrane transporter activity"/>
    <property type="evidence" value="ECO:0007669"/>
    <property type="project" value="InterPro"/>
</dbReference>
<proteinExistence type="predicted"/>
<feature type="transmembrane region" description="Helical" evidence="12">
    <location>
        <begin position="298"/>
        <end position="322"/>
    </location>
</feature>
<feature type="transmembrane region" description="Helical" evidence="12">
    <location>
        <begin position="33"/>
        <end position="52"/>
    </location>
</feature>
<keyword evidence="5" id="KW-0997">Cell inner membrane</keyword>
<evidence type="ECO:0000259" key="13">
    <source>
        <dbReference type="PROSITE" id="PS51202"/>
    </source>
</evidence>
<evidence type="ECO:0000256" key="8">
    <source>
        <dbReference type="ARBA" id="ARBA00022958"/>
    </source>
</evidence>
<dbReference type="GO" id="GO:1902600">
    <property type="term" value="P:proton transmembrane transport"/>
    <property type="evidence" value="ECO:0007669"/>
    <property type="project" value="InterPro"/>
</dbReference>
<dbReference type="GO" id="GO:0050660">
    <property type="term" value="F:flavin adenine dinucleotide binding"/>
    <property type="evidence" value="ECO:0007669"/>
    <property type="project" value="InterPro"/>
</dbReference>
<feature type="transmembrane region" description="Helical" evidence="12">
    <location>
        <begin position="58"/>
        <end position="77"/>
    </location>
</feature>
<feature type="transmembrane region" description="Helical" evidence="12">
    <location>
        <begin position="89"/>
        <end position="110"/>
    </location>
</feature>
<accession>A0A1H3BLE5</accession>
<dbReference type="InterPro" id="IPR016169">
    <property type="entry name" value="FAD-bd_PCMH_sub2"/>
</dbReference>
<name>A0A1H3BLE5_THIRO</name>
<keyword evidence="4" id="KW-1003">Cell membrane</keyword>
<evidence type="ECO:0000256" key="1">
    <source>
        <dbReference type="ARBA" id="ARBA00004651"/>
    </source>
</evidence>
<dbReference type="SUPFAM" id="SSF56176">
    <property type="entry name" value="FAD-binding/transporter-associated domain-like"/>
    <property type="match status" value="1"/>
</dbReference>
<dbReference type="GO" id="GO:0015297">
    <property type="term" value="F:antiporter activity"/>
    <property type="evidence" value="ECO:0007669"/>
    <property type="project" value="UniProtKB-KW"/>
</dbReference>
<comment type="subcellular location">
    <subcellularLocation>
        <location evidence="1">Cell membrane</location>
        <topology evidence="1">Multi-pass membrane protein</topology>
    </subcellularLocation>
</comment>
<keyword evidence="11 12" id="KW-0472">Membrane</keyword>
<keyword evidence="8" id="KW-0630">Potassium</keyword>
<dbReference type="NCBIfam" id="NF003716">
    <property type="entry name" value="PRK05326.1-3"/>
    <property type="match status" value="1"/>
</dbReference>
<keyword evidence="2" id="KW-0813">Transport</keyword>
<evidence type="ECO:0000256" key="2">
    <source>
        <dbReference type="ARBA" id="ARBA00022448"/>
    </source>
</evidence>
<dbReference type="STRING" id="1058.SAMN05421783_12557"/>
<evidence type="ECO:0000313" key="14">
    <source>
        <dbReference type="EMBL" id="SDX42717.1"/>
    </source>
</evidence>
<dbReference type="Pfam" id="PF00999">
    <property type="entry name" value="Na_H_Exchanger"/>
    <property type="match status" value="1"/>
</dbReference>
<dbReference type="Proteomes" id="UP000198816">
    <property type="component" value="Unassembled WGS sequence"/>
</dbReference>
<evidence type="ECO:0000256" key="12">
    <source>
        <dbReference type="SAM" id="Phobius"/>
    </source>
</evidence>
<evidence type="ECO:0000256" key="7">
    <source>
        <dbReference type="ARBA" id="ARBA00022692"/>
    </source>
</evidence>
<dbReference type="SMART" id="SM01091">
    <property type="entry name" value="CorC_HlyC"/>
    <property type="match status" value="1"/>
</dbReference>
<keyword evidence="7 12" id="KW-0812">Transmembrane</keyword>
<dbReference type="InterPro" id="IPR036318">
    <property type="entry name" value="FAD-bd_PCMH-like_sf"/>
</dbReference>
<feature type="transmembrane region" description="Helical" evidence="12">
    <location>
        <begin position="273"/>
        <end position="292"/>
    </location>
</feature>
<organism evidence="14 15">
    <name type="scientific">Thiocapsa roseopersicina</name>
    <dbReference type="NCBI Taxonomy" id="1058"/>
    <lineage>
        <taxon>Bacteria</taxon>
        <taxon>Pseudomonadati</taxon>
        <taxon>Pseudomonadota</taxon>
        <taxon>Gammaproteobacteria</taxon>
        <taxon>Chromatiales</taxon>
        <taxon>Chromatiaceae</taxon>
        <taxon>Thiocapsa</taxon>
    </lineage>
</organism>
<dbReference type="NCBIfam" id="NF003714">
    <property type="entry name" value="PRK05326.1-1"/>
    <property type="match status" value="1"/>
</dbReference>
<protein>
    <submittedName>
        <fullName evidence="14">Potassium/proton antiporter, CPA1 family</fullName>
    </submittedName>
</protein>
<dbReference type="OrthoDB" id="9810759at2"/>
<dbReference type="Gene3D" id="3.30.465.10">
    <property type="match status" value="1"/>
</dbReference>
<keyword evidence="3" id="KW-0050">Antiport</keyword>
<dbReference type="PANTHER" id="PTHR32507:SF7">
    <property type="entry name" value="K(+)_H(+) ANTIPORTER NHAP2"/>
    <property type="match status" value="1"/>
</dbReference>
<sequence length="600" mass="64771">MDWMFTTILVGAGLIALSILTSALAFRFGTPLLLVFLGIGLVAGEDGLGLVFDNAEVAYFLGSLALSVILFDSGFGTRVQTLRRAAGPAFVLATVGVLLTTILVGGAARILFDLPWLYALLMGAVISSTDAAAVFFLLRTGGVKIYKRVRSMLEVESGSNDPMAIFLTVLFIELILADTDGNLMASFVTGFGLQMGLGLVAGLLGGYLIVEIVNRVHLEEALYPILVMSCALSVFGLTASFGGSGFLAIYVAGIVAGNRSMKWASALRRHQQGMTWLAQIVMFLVLGLFVTPSQFGAVLLPALLLGVFLIVIGRPLAVLLCLLPFRYDRQTITFSAWVGLRGAVSILLGILPTVMGVEGSDIFLNVAFIMVVTSLIIQGWTIKPAARWLKLVVPSGIGPLERIELELPGNPKHELLIYRVLEDSPLISRAATLPRWARPSLVVRNGRSMQPEHAGTLRAGDFVYLFSPPEYTTLLDRLFAQNKSPDQNDKEYFGQFLINTDAQIVDLLNAYDLHAPKELAPALTVGAFMTSELGGLPVVGDRVPVGTFDLVVRGVRQGRIITEVGLALHRESRASAYVRKSQQQANSLPMKLAKLLSYKS</sequence>
<feature type="transmembrane region" description="Helical" evidence="12">
    <location>
        <begin position="116"/>
        <end position="138"/>
    </location>
</feature>
<evidence type="ECO:0000256" key="3">
    <source>
        <dbReference type="ARBA" id="ARBA00022449"/>
    </source>
</evidence>
<evidence type="ECO:0000256" key="4">
    <source>
        <dbReference type="ARBA" id="ARBA00022475"/>
    </source>
</evidence>
<evidence type="ECO:0000256" key="5">
    <source>
        <dbReference type="ARBA" id="ARBA00022519"/>
    </source>
</evidence>
<dbReference type="InterPro" id="IPR038770">
    <property type="entry name" value="Na+/solute_symporter_sf"/>
</dbReference>
<dbReference type="GO" id="GO:0005886">
    <property type="term" value="C:plasma membrane"/>
    <property type="evidence" value="ECO:0007669"/>
    <property type="project" value="UniProtKB-SubCell"/>
</dbReference>
<feature type="transmembrane region" description="Helical" evidence="12">
    <location>
        <begin position="362"/>
        <end position="382"/>
    </location>
</feature>
<feature type="domain" description="RCK C-terminal" evidence="13">
    <location>
        <begin position="400"/>
        <end position="481"/>
    </location>
</feature>
<feature type="transmembrane region" description="Helical" evidence="12">
    <location>
        <begin position="183"/>
        <end position="209"/>
    </location>
</feature>
<dbReference type="Gene3D" id="1.20.1530.20">
    <property type="match status" value="1"/>
</dbReference>
<keyword evidence="9 12" id="KW-1133">Transmembrane helix</keyword>
<dbReference type="InterPro" id="IPR006037">
    <property type="entry name" value="RCK_C"/>
</dbReference>
<evidence type="ECO:0000313" key="15">
    <source>
        <dbReference type="Proteomes" id="UP000198816"/>
    </source>
</evidence>